<accession>A0ABW1MI96</accession>
<dbReference type="InterPro" id="IPR001647">
    <property type="entry name" value="HTH_TetR"/>
</dbReference>
<feature type="DNA-binding region" description="H-T-H motif" evidence="4">
    <location>
        <begin position="31"/>
        <end position="50"/>
    </location>
</feature>
<name>A0ABW1MI96_9ACTN</name>
<evidence type="ECO:0000256" key="4">
    <source>
        <dbReference type="PROSITE-ProRule" id="PRU00335"/>
    </source>
</evidence>
<reference evidence="7" key="1">
    <citation type="journal article" date="2019" name="Int. J. Syst. Evol. Microbiol.">
        <title>The Global Catalogue of Microorganisms (GCM) 10K type strain sequencing project: providing services to taxonomists for standard genome sequencing and annotation.</title>
        <authorList>
            <consortium name="The Broad Institute Genomics Platform"/>
            <consortium name="The Broad Institute Genome Sequencing Center for Infectious Disease"/>
            <person name="Wu L."/>
            <person name="Ma J."/>
        </authorList>
    </citation>
    <scope>NUCLEOTIDE SEQUENCE [LARGE SCALE GENOMIC DNA]</scope>
    <source>
        <strain evidence="7">CGMCC 1.15180</strain>
    </source>
</reference>
<dbReference type="Proteomes" id="UP001596139">
    <property type="component" value="Unassembled WGS sequence"/>
</dbReference>
<comment type="caution">
    <text evidence="6">The sequence shown here is derived from an EMBL/GenBank/DDBJ whole genome shotgun (WGS) entry which is preliminary data.</text>
</comment>
<dbReference type="Gene3D" id="1.10.357.10">
    <property type="entry name" value="Tetracycline Repressor, domain 2"/>
    <property type="match status" value="1"/>
</dbReference>
<dbReference type="InterPro" id="IPR009057">
    <property type="entry name" value="Homeodomain-like_sf"/>
</dbReference>
<proteinExistence type="predicted"/>
<evidence type="ECO:0000256" key="1">
    <source>
        <dbReference type="ARBA" id="ARBA00023015"/>
    </source>
</evidence>
<dbReference type="SUPFAM" id="SSF48498">
    <property type="entry name" value="Tetracyclin repressor-like, C-terminal domain"/>
    <property type="match status" value="1"/>
</dbReference>
<evidence type="ECO:0000313" key="7">
    <source>
        <dbReference type="Proteomes" id="UP001596139"/>
    </source>
</evidence>
<dbReference type="InterPro" id="IPR036271">
    <property type="entry name" value="Tet_transcr_reg_TetR-rel_C_sf"/>
</dbReference>
<dbReference type="InterPro" id="IPR050109">
    <property type="entry name" value="HTH-type_TetR-like_transc_reg"/>
</dbReference>
<dbReference type="PANTHER" id="PTHR30055:SF234">
    <property type="entry name" value="HTH-TYPE TRANSCRIPTIONAL REGULATOR BETI"/>
    <property type="match status" value="1"/>
</dbReference>
<feature type="domain" description="HTH tetR-type" evidence="5">
    <location>
        <begin position="8"/>
        <end position="68"/>
    </location>
</feature>
<evidence type="ECO:0000256" key="3">
    <source>
        <dbReference type="ARBA" id="ARBA00023163"/>
    </source>
</evidence>
<gene>
    <name evidence="6" type="ORF">ACFP4F_12980</name>
</gene>
<dbReference type="PANTHER" id="PTHR30055">
    <property type="entry name" value="HTH-TYPE TRANSCRIPTIONAL REGULATOR RUTR"/>
    <property type="match status" value="1"/>
</dbReference>
<evidence type="ECO:0000313" key="6">
    <source>
        <dbReference type="EMBL" id="MFC6063463.1"/>
    </source>
</evidence>
<evidence type="ECO:0000259" key="5">
    <source>
        <dbReference type="PROSITE" id="PS50977"/>
    </source>
</evidence>
<dbReference type="Pfam" id="PF00440">
    <property type="entry name" value="TetR_N"/>
    <property type="match status" value="1"/>
</dbReference>
<dbReference type="EMBL" id="JBHSPX010000004">
    <property type="protein sequence ID" value="MFC6063463.1"/>
    <property type="molecule type" value="Genomic_DNA"/>
</dbReference>
<dbReference type="RefSeq" id="WP_037800703.1">
    <property type="nucleotide sequence ID" value="NZ_JBHSPX010000004.1"/>
</dbReference>
<evidence type="ECO:0000256" key="2">
    <source>
        <dbReference type="ARBA" id="ARBA00023125"/>
    </source>
</evidence>
<keyword evidence="2 4" id="KW-0238">DNA-binding</keyword>
<dbReference type="PROSITE" id="PS50977">
    <property type="entry name" value="HTH_TETR_2"/>
    <property type="match status" value="1"/>
</dbReference>
<protein>
    <submittedName>
        <fullName evidence="6">TetR/AcrR family transcriptional regulator</fullName>
    </submittedName>
</protein>
<keyword evidence="7" id="KW-1185">Reference proteome</keyword>
<sequence length="200" mass="21399">MARTKNQGARREALIEAAGRAIAERGLAGLRIKDIAAEAEVSAGSVLYYYPELGDLVFEVHQAAVERYLAHRHAGTDTIADPVARLRVAAGSGLPRDSDDGVHKLLYELHGLADRSRPHATLMASLYAREVALYTTVLELGVAAGDFTLAATPADVARDLVALEDGYGLHIFSRNPAVDHAAARDAVLRYARTVTGCGRL</sequence>
<dbReference type="SUPFAM" id="SSF46689">
    <property type="entry name" value="Homeodomain-like"/>
    <property type="match status" value="1"/>
</dbReference>
<organism evidence="6 7">
    <name type="scientific">Streptomyces ochraceiscleroticus</name>
    <dbReference type="NCBI Taxonomy" id="47761"/>
    <lineage>
        <taxon>Bacteria</taxon>
        <taxon>Bacillati</taxon>
        <taxon>Actinomycetota</taxon>
        <taxon>Actinomycetes</taxon>
        <taxon>Kitasatosporales</taxon>
        <taxon>Streptomycetaceae</taxon>
        <taxon>Streptomyces</taxon>
    </lineage>
</organism>
<keyword evidence="1" id="KW-0805">Transcription regulation</keyword>
<keyword evidence="3" id="KW-0804">Transcription</keyword>